<evidence type="ECO:0000313" key="2">
    <source>
        <dbReference type="Proteomes" id="UP001056120"/>
    </source>
</evidence>
<evidence type="ECO:0000313" key="1">
    <source>
        <dbReference type="EMBL" id="KAI3798373.1"/>
    </source>
</evidence>
<gene>
    <name evidence="1" type="ORF">L1987_33647</name>
</gene>
<organism evidence="1 2">
    <name type="scientific">Smallanthus sonchifolius</name>
    <dbReference type="NCBI Taxonomy" id="185202"/>
    <lineage>
        <taxon>Eukaryota</taxon>
        <taxon>Viridiplantae</taxon>
        <taxon>Streptophyta</taxon>
        <taxon>Embryophyta</taxon>
        <taxon>Tracheophyta</taxon>
        <taxon>Spermatophyta</taxon>
        <taxon>Magnoliopsida</taxon>
        <taxon>eudicotyledons</taxon>
        <taxon>Gunneridae</taxon>
        <taxon>Pentapetalae</taxon>
        <taxon>asterids</taxon>
        <taxon>campanulids</taxon>
        <taxon>Asterales</taxon>
        <taxon>Asteraceae</taxon>
        <taxon>Asteroideae</taxon>
        <taxon>Heliantheae alliance</taxon>
        <taxon>Millerieae</taxon>
        <taxon>Smallanthus</taxon>
    </lineage>
</organism>
<protein>
    <submittedName>
        <fullName evidence="1">Uncharacterized protein</fullName>
    </submittedName>
</protein>
<comment type="caution">
    <text evidence="1">The sequence shown here is derived from an EMBL/GenBank/DDBJ whole genome shotgun (WGS) entry which is preliminary data.</text>
</comment>
<keyword evidence="2" id="KW-1185">Reference proteome</keyword>
<dbReference type="Proteomes" id="UP001056120">
    <property type="component" value="Linkage Group LG11"/>
</dbReference>
<sequence length="145" mass="16210">MRGTSLNSIPSPFLNHTFRQHDSRFTFGFISTSSTLINNRRPSLPRLRAQQSETTDEYKVRNSQDEVSATQGIRIRRRSPTGPKLHYVGPFEFRLQNEGKHPGGNCLEQGHRGCSGLYLPLVFDTVAVFGTRTQRLLSSGSSGSN</sequence>
<reference evidence="2" key="1">
    <citation type="journal article" date="2022" name="Mol. Ecol. Resour.">
        <title>The genomes of chicory, endive, great burdock and yacon provide insights into Asteraceae palaeo-polyploidization history and plant inulin production.</title>
        <authorList>
            <person name="Fan W."/>
            <person name="Wang S."/>
            <person name="Wang H."/>
            <person name="Wang A."/>
            <person name="Jiang F."/>
            <person name="Liu H."/>
            <person name="Zhao H."/>
            <person name="Xu D."/>
            <person name="Zhang Y."/>
        </authorList>
    </citation>
    <scope>NUCLEOTIDE SEQUENCE [LARGE SCALE GENOMIC DNA]</scope>
    <source>
        <strain evidence="2">cv. Yunnan</strain>
    </source>
</reference>
<name>A0ACB9HSF2_9ASTR</name>
<dbReference type="EMBL" id="CM042028">
    <property type="protein sequence ID" value="KAI3798373.1"/>
    <property type="molecule type" value="Genomic_DNA"/>
</dbReference>
<proteinExistence type="predicted"/>
<accession>A0ACB9HSF2</accession>
<reference evidence="1 2" key="2">
    <citation type="journal article" date="2022" name="Mol. Ecol. Resour.">
        <title>The genomes of chicory, endive, great burdock and yacon provide insights into Asteraceae paleo-polyploidization history and plant inulin production.</title>
        <authorList>
            <person name="Fan W."/>
            <person name="Wang S."/>
            <person name="Wang H."/>
            <person name="Wang A."/>
            <person name="Jiang F."/>
            <person name="Liu H."/>
            <person name="Zhao H."/>
            <person name="Xu D."/>
            <person name="Zhang Y."/>
        </authorList>
    </citation>
    <scope>NUCLEOTIDE SEQUENCE [LARGE SCALE GENOMIC DNA]</scope>
    <source>
        <strain evidence="2">cv. Yunnan</strain>
        <tissue evidence="1">Leaves</tissue>
    </source>
</reference>